<feature type="repeat" description="ANK" evidence="3">
    <location>
        <begin position="204"/>
        <end position="236"/>
    </location>
</feature>
<keyword evidence="2 3" id="KW-0040">ANK repeat</keyword>
<keyword evidence="1" id="KW-0677">Repeat</keyword>
<feature type="signal peptide" evidence="4">
    <location>
        <begin position="1"/>
        <end position="20"/>
    </location>
</feature>
<organism evidence="5 6">
    <name type="scientific">Roseibium suaedae</name>
    <dbReference type="NCBI Taxonomy" id="735517"/>
    <lineage>
        <taxon>Bacteria</taxon>
        <taxon>Pseudomonadati</taxon>
        <taxon>Pseudomonadota</taxon>
        <taxon>Alphaproteobacteria</taxon>
        <taxon>Hyphomicrobiales</taxon>
        <taxon>Stappiaceae</taxon>
        <taxon>Roseibium</taxon>
    </lineage>
</organism>
<dbReference type="InterPro" id="IPR036770">
    <property type="entry name" value="Ankyrin_rpt-contain_sf"/>
</dbReference>
<dbReference type="Gene3D" id="1.25.40.20">
    <property type="entry name" value="Ankyrin repeat-containing domain"/>
    <property type="match status" value="1"/>
</dbReference>
<proteinExistence type="predicted"/>
<dbReference type="RefSeq" id="WP_073007326.1">
    <property type="nucleotide sequence ID" value="NZ_FRBW01000001.1"/>
</dbReference>
<evidence type="ECO:0000256" key="3">
    <source>
        <dbReference type="PROSITE-ProRule" id="PRU00023"/>
    </source>
</evidence>
<name>A0A1M6YY02_9HYPH</name>
<dbReference type="PANTHER" id="PTHR24171">
    <property type="entry name" value="ANKYRIN REPEAT DOMAIN-CONTAINING PROTEIN 39-RELATED"/>
    <property type="match status" value="1"/>
</dbReference>
<evidence type="ECO:0000256" key="2">
    <source>
        <dbReference type="ARBA" id="ARBA00023043"/>
    </source>
</evidence>
<dbReference type="PANTHER" id="PTHR24171:SF8">
    <property type="entry name" value="BRCA1-ASSOCIATED RING DOMAIN PROTEIN 1"/>
    <property type="match status" value="1"/>
</dbReference>
<gene>
    <name evidence="5" type="ORF">SAMN05444272_0074</name>
</gene>
<feature type="repeat" description="ANK" evidence="3">
    <location>
        <begin position="238"/>
        <end position="270"/>
    </location>
</feature>
<feature type="chain" id="PRO_5012364610" evidence="4">
    <location>
        <begin position="21"/>
        <end position="390"/>
    </location>
</feature>
<dbReference type="GO" id="GO:0004842">
    <property type="term" value="F:ubiquitin-protein transferase activity"/>
    <property type="evidence" value="ECO:0007669"/>
    <property type="project" value="TreeGrafter"/>
</dbReference>
<evidence type="ECO:0000313" key="6">
    <source>
        <dbReference type="Proteomes" id="UP000186002"/>
    </source>
</evidence>
<dbReference type="SUPFAM" id="SSF48403">
    <property type="entry name" value="Ankyrin repeat"/>
    <property type="match status" value="1"/>
</dbReference>
<keyword evidence="4" id="KW-0732">Signal</keyword>
<evidence type="ECO:0000256" key="4">
    <source>
        <dbReference type="SAM" id="SignalP"/>
    </source>
</evidence>
<dbReference type="SMART" id="SM00248">
    <property type="entry name" value="ANK"/>
    <property type="match status" value="3"/>
</dbReference>
<protein>
    <submittedName>
        <fullName evidence="5">Ankyrin repeat-containing protein</fullName>
    </submittedName>
</protein>
<dbReference type="AlphaFoldDB" id="A0A1M6YY02"/>
<evidence type="ECO:0000313" key="5">
    <source>
        <dbReference type="EMBL" id="SHL23184.1"/>
    </source>
</evidence>
<sequence length="390" mass="42213">MFSHFRCFCASILGSLLVLAAPHPGALAQHIDFVAIDALTGLEQMTDGVAMMKVGTSNSDYEIESLQYARAGAGKALTAIEVVLAKNPDYVVKDPLTGETAKAADIKSQAAAGLEELNEILRTDLKKQLAAQESKNLGEADFPKLVQLVPGGDLNAIRAEIDRTGRPDAHYQNQTALLEAAKRGKTGIIDLLAEKGADFDWVTWTSSPLSEAAKNGHADAARRLIKHGADFDRPNGKNLNTPLIDAIQKEHEDVILALVEEGADVTIVDWRGSSPLDWARHKKMNKVVRLLEFELKGKKTGYTAYEVLKPFGAASQILQRNNRELAEMEKAVSSVNNAPDPGCTQTRKLDKDIKEIAGRLETFGDKGGAAQADRIYKAFVKGAKQACLNG</sequence>
<dbReference type="EMBL" id="FRBW01000001">
    <property type="protein sequence ID" value="SHL23184.1"/>
    <property type="molecule type" value="Genomic_DNA"/>
</dbReference>
<reference evidence="5 6" key="1">
    <citation type="submission" date="2016-11" db="EMBL/GenBank/DDBJ databases">
        <authorList>
            <person name="Jaros S."/>
            <person name="Januszkiewicz K."/>
            <person name="Wedrychowicz H."/>
        </authorList>
    </citation>
    <scope>NUCLEOTIDE SEQUENCE [LARGE SCALE GENOMIC DNA]</scope>
    <source>
        <strain evidence="5 6">DSM 22153</strain>
    </source>
</reference>
<dbReference type="PROSITE" id="PS50297">
    <property type="entry name" value="ANK_REP_REGION"/>
    <property type="match status" value="3"/>
</dbReference>
<feature type="repeat" description="ANK" evidence="3">
    <location>
        <begin position="172"/>
        <end position="200"/>
    </location>
</feature>
<dbReference type="PROSITE" id="PS50088">
    <property type="entry name" value="ANK_REPEAT"/>
    <property type="match status" value="3"/>
</dbReference>
<dbReference type="Pfam" id="PF12796">
    <property type="entry name" value="Ank_2"/>
    <property type="match status" value="1"/>
</dbReference>
<evidence type="ECO:0000256" key="1">
    <source>
        <dbReference type="ARBA" id="ARBA00022737"/>
    </source>
</evidence>
<dbReference type="GO" id="GO:0085020">
    <property type="term" value="P:protein K6-linked ubiquitination"/>
    <property type="evidence" value="ECO:0007669"/>
    <property type="project" value="TreeGrafter"/>
</dbReference>
<dbReference type="Proteomes" id="UP000186002">
    <property type="component" value="Unassembled WGS sequence"/>
</dbReference>
<dbReference type="STRING" id="735517.SAMN05444272_0074"/>
<dbReference type="InterPro" id="IPR002110">
    <property type="entry name" value="Ankyrin_rpt"/>
</dbReference>
<keyword evidence="6" id="KW-1185">Reference proteome</keyword>
<dbReference type="OrthoDB" id="9812708at2"/>
<accession>A0A1M6YY02</accession>